<proteinExistence type="predicted"/>
<accession>A0A8S5V7V5</accession>
<reference evidence="1" key="1">
    <citation type="journal article" date="2021" name="Proc. Natl. Acad. Sci. U.S.A.">
        <title>A Catalog of Tens of Thousands of Viruses from Human Metagenomes Reveals Hidden Associations with Chronic Diseases.</title>
        <authorList>
            <person name="Tisza M.J."/>
            <person name="Buck C.B."/>
        </authorList>
    </citation>
    <scope>NUCLEOTIDE SEQUENCE</scope>
    <source>
        <strain evidence="1">Ct9ZF1</strain>
    </source>
</reference>
<sequence length="39" mass="4576">MDLSRAYTYLCNTVRLKGKSIFPLRETQINSNFVARVRN</sequence>
<organism evidence="1">
    <name type="scientific">Microviridae sp. ct9ZF1</name>
    <dbReference type="NCBI Taxonomy" id="2824987"/>
    <lineage>
        <taxon>Viruses</taxon>
        <taxon>Monodnaviria</taxon>
        <taxon>Sangervirae</taxon>
        <taxon>Phixviricota</taxon>
        <taxon>Malgrandaviricetes</taxon>
        <taxon>Petitvirales</taxon>
        <taxon>Microviridae</taxon>
    </lineage>
</organism>
<name>A0A8S5V7V5_9VIRU</name>
<dbReference type="EMBL" id="BK016216">
    <property type="protein sequence ID" value="DAG02841.1"/>
    <property type="molecule type" value="Genomic_DNA"/>
</dbReference>
<protein>
    <submittedName>
        <fullName evidence="1">Uncharacterized protein</fullName>
    </submittedName>
</protein>
<evidence type="ECO:0000313" key="1">
    <source>
        <dbReference type="EMBL" id="DAG02841.1"/>
    </source>
</evidence>